<dbReference type="GO" id="GO:0016788">
    <property type="term" value="F:hydrolase activity, acting on ester bonds"/>
    <property type="evidence" value="ECO:0007669"/>
    <property type="project" value="UniProtKB-ARBA"/>
</dbReference>
<dbReference type="Proteomes" id="UP000594688">
    <property type="component" value="Chromosome"/>
</dbReference>
<keyword evidence="1" id="KW-0472">Membrane</keyword>
<dbReference type="InterPro" id="IPR036514">
    <property type="entry name" value="SGNH_hydro_sf"/>
</dbReference>
<gene>
    <name evidence="2" type="ORF">G3M70_14380</name>
</gene>
<dbReference type="EMBL" id="CP048685">
    <property type="protein sequence ID" value="QPJ62998.1"/>
    <property type="molecule type" value="Genomic_DNA"/>
</dbReference>
<dbReference type="KEGG" id="nli:G3M70_14380"/>
<organism evidence="2 3">
    <name type="scientific">Candidatus Nitronauta litoralis</name>
    <dbReference type="NCBI Taxonomy" id="2705533"/>
    <lineage>
        <taxon>Bacteria</taxon>
        <taxon>Pseudomonadati</taxon>
        <taxon>Nitrospinota/Tectimicrobiota group</taxon>
        <taxon>Nitrospinota</taxon>
        <taxon>Nitrospinia</taxon>
        <taxon>Nitrospinales</taxon>
        <taxon>Nitrospinaceae</taxon>
        <taxon>Candidatus Nitronauta</taxon>
    </lineage>
</organism>
<evidence type="ECO:0000313" key="2">
    <source>
        <dbReference type="EMBL" id="QPJ62998.1"/>
    </source>
</evidence>
<accession>A0A7T0BY04</accession>
<dbReference type="SUPFAM" id="SSF52266">
    <property type="entry name" value="SGNH hydrolase"/>
    <property type="match status" value="1"/>
</dbReference>
<feature type="transmembrane region" description="Helical" evidence="1">
    <location>
        <begin position="6"/>
        <end position="29"/>
    </location>
</feature>
<evidence type="ECO:0000256" key="1">
    <source>
        <dbReference type="SAM" id="Phobius"/>
    </source>
</evidence>
<sequence>MTFKKLIQNFLLLLFSLAAGYGLLEFVLFPKFMDKIPLKLHFAVKEDIRILTQSSKDEVIPKKYIALFGDSYSQGYGDWLLDANPNRNLPHHSAHVLHDLTGHNIITFGKSGSGSLSGLVGNPINWLNYIRQSRLGPMPNPEEILVYFYEGNDLNDNLEDLKKRFINRDYDPSRVYDETYFRRFIKSEVIRSETDQKEDWKETLFFTEFLRRTIDSFENKKSTLIAPESISPGAGKINRILLNGRQVPIPDGLQSPALELTQGEIHLTTAVFEQSLKYMREHFNGIPVTVVYLPSVLSCYEVVSPYVSIQIYDSGRESNYPSYLVRQRSEEIATMIRTISKQEDARFIDARPALRALGRKQIFHGPKDWKHYNKDGYTALAKTIYEKMSPPS</sequence>
<evidence type="ECO:0000313" key="3">
    <source>
        <dbReference type="Proteomes" id="UP000594688"/>
    </source>
</evidence>
<proteinExistence type="predicted"/>
<keyword evidence="1" id="KW-1133">Transmembrane helix</keyword>
<name>A0A7T0BY04_9BACT</name>
<dbReference type="Gene3D" id="3.40.50.1110">
    <property type="entry name" value="SGNH hydrolase"/>
    <property type="match status" value="1"/>
</dbReference>
<reference evidence="2 3" key="1">
    <citation type="submission" date="2020-02" db="EMBL/GenBank/DDBJ databases">
        <title>Genomic and physiological characterization of two novel Nitrospinaceae genera.</title>
        <authorList>
            <person name="Mueller A.J."/>
            <person name="Jung M.-Y."/>
            <person name="Strachan C.R."/>
            <person name="Herbold C.W."/>
            <person name="Kirkegaard R.H."/>
            <person name="Daims H."/>
        </authorList>
    </citation>
    <scope>NUCLEOTIDE SEQUENCE [LARGE SCALE GENOMIC DNA]</scope>
    <source>
        <strain evidence="2">EB</strain>
    </source>
</reference>
<protein>
    <submittedName>
        <fullName evidence="2">Uncharacterized protein</fullName>
    </submittedName>
</protein>
<keyword evidence="1" id="KW-0812">Transmembrane</keyword>
<dbReference type="AlphaFoldDB" id="A0A7T0BY04"/>